<evidence type="ECO:0000313" key="2">
    <source>
        <dbReference type="EMBL" id="AEF82105.1"/>
    </source>
</evidence>
<dbReference type="InParanoid" id="F5Y7L8"/>
<dbReference type="HOGENOM" id="CLU_176856_1_0_12"/>
<dbReference type="Proteomes" id="UP000009222">
    <property type="component" value="Chromosome"/>
</dbReference>
<organism evidence="2 3">
    <name type="scientific">Leadbettera azotonutricia (strain ATCC BAA-888 / DSM 13862 / ZAS-9)</name>
    <name type="common">Treponema azotonutricium</name>
    <dbReference type="NCBI Taxonomy" id="545695"/>
    <lineage>
        <taxon>Bacteria</taxon>
        <taxon>Pseudomonadati</taxon>
        <taxon>Spirochaetota</taxon>
        <taxon>Spirochaetia</taxon>
        <taxon>Spirochaetales</taxon>
        <taxon>Breznakiellaceae</taxon>
        <taxon>Leadbettera</taxon>
    </lineage>
</organism>
<dbReference type="Gene3D" id="1.10.260.40">
    <property type="entry name" value="lambda repressor-like DNA-binding domains"/>
    <property type="match status" value="1"/>
</dbReference>
<dbReference type="InterPro" id="IPR001387">
    <property type="entry name" value="Cro/C1-type_HTH"/>
</dbReference>
<evidence type="ECO:0000313" key="3">
    <source>
        <dbReference type="Proteomes" id="UP000009222"/>
    </source>
</evidence>
<reference evidence="2 3" key="2">
    <citation type="journal article" date="2011" name="ISME J.">
        <title>RNA-seq reveals cooperative metabolic interactions between two termite-gut spirochete species in co-culture.</title>
        <authorList>
            <person name="Rosenthal A.Z."/>
            <person name="Matson E.G."/>
            <person name="Eldar A."/>
            <person name="Leadbetter J.R."/>
        </authorList>
    </citation>
    <scope>NUCLEOTIDE SEQUENCE [LARGE SCALE GENOMIC DNA]</scope>
    <source>
        <strain evidence="3">ATCC BAA-888 / DSM 13862 / ZAS-9</strain>
    </source>
</reference>
<dbReference type="GO" id="GO:0003677">
    <property type="term" value="F:DNA binding"/>
    <property type="evidence" value="ECO:0007669"/>
    <property type="project" value="InterPro"/>
</dbReference>
<dbReference type="SUPFAM" id="SSF47413">
    <property type="entry name" value="lambda repressor-like DNA-binding domains"/>
    <property type="match status" value="1"/>
</dbReference>
<proteinExistence type="predicted"/>
<dbReference type="KEGG" id="taz:TREAZ_1060"/>
<evidence type="ECO:0000259" key="1">
    <source>
        <dbReference type="Pfam" id="PF13443"/>
    </source>
</evidence>
<gene>
    <name evidence="2" type="ordered locus">TREAZ_1060</name>
</gene>
<protein>
    <submittedName>
        <fullName evidence="2">Conserved domain protein</fullName>
    </submittedName>
</protein>
<accession>F5Y7L8</accession>
<dbReference type="EMBL" id="CP001841">
    <property type="protein sequence ID" value="AEF82105.1"/>
    <property type="molecule type" value="Genomic_DNA"/>
</dbReference>
<reference evidence="3" key="1">
    <citation type="submission" date="2009-12" db="EMBL/GenBank/DDBJ databases">
        <title>Complete sequence of Treponema azotonutricium strain ZAS-9.</title>
        <authorList>
            <person name="Tetu S.G."/>
            <person name="Matson E."/>
            <person name="Ren Q."/>
            <person name="Seshadri R."/>
            <person name="Elbourne L."/>
            <person name="Hassan K.A."/>
            <person name="Durkin A."/>
            <person name="Radune D."/>
            <person name="Mohamoud Y."/>
            <person name="Shay R."/>
            <person name="Jin S."/>
            <person name="Zhang X."/>
            <person name="Lucey K."/>
            <person name="Ballor N.R."/>
            <person name="Ottesen E."/>
            <person name="Rosenthal R."/>
            <person name="Allen A."/>
            <person name="Leadbetter J.R."/>
            <person name="Paulsen I.T."/>
        </authorList>
    </citation>
    <scope>NUCLEOTIDE SEQUENCE [LARGE SCALE GENOMIC DNA]</scope>
    <source>
        <strain evidence="3">ATCC BAA-888 / DSM 13862 / ZAS-9</strain>
    </source>
</reference>
<dbReference type="STRING" id="545695.TREAZ_1060"/>
<feature type="domain" description="HTH cro/C1-type" evidence="1">
    <location>
        <begin position="12"/>
        <end position="58"/>
    </location>
</feature>
<dbReference type="RefSeq" id="WP_015710928.1">
    <property type="nucleotide sequence ID" value="NC_015577.1"/>
</dbReference>
<keyword evidence="3" id="KW-1185">Reference proteome</keyword>
<dbReference type="OrthoDB" id="1653613at2"/>
<dbReference type="Pfam" id="PF13443">
    <property type="entry name" value="HTH_26"/>
    <property type="match status" value="1"/>
</dbReference>
<dbReference type="InterPro" id="IPR010982">
    <property type="entry name" value="Lambda_DNA-bd_dom_sf"/>
</dbReference>
<sequence>MGMTEKIRIMLVKQGNISEAELARRLGQTPANLHHKMKRDNFSEKELREIAEALDCGLKINLVMNKTGEEI</sequence>
<dbReference type="AlphaFoldDB" id="F5Y7L8"/>
<name>F5Y7L8_LEAAZ</name>